<dbReference type="PANTHER" id="PTHR37441:SF4">
    <property type="entry name" value="G-PROTEIN COUPLED RECEPTORS FAMILY 1 PROFILE DOMAIN-CONTAINING PROTEIN"/>
    <property type="match status" value="1"/>
</dbReference>
<evidence type="ECO:0000256" key="1">
    <source>
        <dbReference type="ARBA" id="ARBA00004651"/>
    </source>
</evidence>
<evidence type="ECO:0000256" key="6">
    <source>
        <dbReference type="ARBA" id="ARBA00023136"/>
    </source>
</evidence>
<dbReference type="GO" id="GO:0004930">
    <property type="term" value="F:G protein-coupled receptor activity"/>
    <property type="evidence" value="ECO:0007669"/>
    <property type="project" value="UniProtKB-KW"/>
</dbReference>
<keyword evidence="2" id="KW-1003">Cell membrane</keyword>
<evidence type="ECO:0000256" key="8">
    <source>
        <dbReference type="SAM" id="Phobius"/>
    </source>
</evidence>
<dbReference type="InterPro" id="IPR040435">
    <property type="entry name" value="Put_GPCR_Chromadorea"/>
</dbReference>
<accession>A0AAV5VSJ3</accession>
<keyword evidence="6 8" id="KW-0472">Membrane</keyword>
<dbReference type="AlphaFoldDB" id="A0AAV5VSJ3"/>
<dbReference type="Proteomes" id="UP001432322">
    <property type="component" value="Unassembled WGS sequence"/>
</dbReference>
<dbReference type="PANTHER" id="PTHR37441">
    <property type="entry name" value="PROTEIN CBG16518"/>
    <property type="match status" value="1"/>
</dbReference>
<reference evidence="9" key="1">
    <citation type="submission" date="2023-10" db="EMBL/GenBank/DDBJ databases">
        <title>Genome assembly of Pristionchus species.</title>
        <authorList>
            <person name="Yoshida K."/>
            <person name="Sommer R.J."/>
        </authorList>
    </citation>
    <scope>NUCLEOTIDE SEQUENCE</scope>
    <source>
        <strain evidence="9">RS5133</strain>
    </source>
</reference>
<evidence type="ECO:0000313" key="9">
    <source>
        <dbReference type="EMBL" id="GMT20724.1"/>
    </source>
</evidence>
<feature type="transmembrane region" description="Helical" evidence="8">
    <location>
        <begin position="142"/>
        <end position="175"/>
    </location>
</feature>
<keyword evidence="3 8" id="KW-0812">Transmembrane</keyword>
<keyword evidence="5" id="KW-0675">Receptor</keyword>
<keyword evidence="7" id="KW-0807">Transducer</keyword>
<organism evidence="9 10">
    <name type="scientific">Pristionchus fissidentatus</name>
    <dbReference type="NCBI Taxonomy" id="1538716"/>
    <lineage>
        <taxon>Eukaryota</taxon>
        <taxon>Metazoa</taxon>
        <taxon>Ecdysozoa</taxon>
        <taxon>Nematoda</taxon>
        <taxon>Chromadorea</taxon>
        <taxon>Rhabditida</taxon>
        <taxon>Rhabditina</taxon>
        <taxon>Diplogasteromorpha</taxon>
        <taxon>Diplogasteroidea</taxon>
        <taxon>Neodiplogasteridae</taxon>
        <taxon>Pristionchus</taxon>
    </lineage>
</organism>
<comment type="caution">
    <text evidence="9">The sequence shown here is derived from an EMBL/GenBank/DDBJ whole genome shotgun (WGS) entry which is preliminary data.</text>
</comment>
<keyword evidence="10" id="KW-1185">Reference proteome</keyword>
<feature type="transmembrane region" description="Helical" evidence="8">
    <location>
        <begin position="116"/>
        <end position="135"/>
    </location>
</feature>
<gene>
    <name evidence="9" type="ORF">PFISCL1PPCAC_12021</name>
</gene>
<evidence type="ECO:0000256" key="2">
    <source>
        <dbReference type="ARBA" id="ARBA00022475"/>
    </source>
</evidence>
<comment type="subcellular location">
    <subcellularLocation>
        <location evidence="1">Cell membrane</location>
        <topology evidence="1">Multi-pass membrane protein</topology>
    </subcellularLocation>
</comment>
<evidence type="ECO:0008006" key="11">
    <source>
        <dbReference type="Google" id="ProtNLM"/>
    </source>
</evidence>
<feature type="non-terminal residue" evidence="9">
    <location>
        <position position="302"/>
    </location>
</feature>
<name>A0AAV5VSJ3_9BILA</name>
<protein>
    <recommendedName>
        <fullName evidence="11">G protein-coupled receptor</fullName>
    </recommendedName>
</protein>
<feature type="transmembrane region" description="Helical" evidence="8">
    <location>
        <begin position="209"/>
        <end position="232"/>
    </location>
</feature>
<keyword evidence="5" id="KW-0297">G-protein coupled receptor</keyword>
<feature type="transmembrane region" description="Helical" evidence="8">
    <location>
        <begin position="47"/>
        <end position="68"/>
    </location>
</feature>
<evidence type="ECO:0000256" key="3">
    <source>
        <dbReference type="ARBA" id="ARBA00022692"/>
    </source>
</evidence>
<evidence type="ECO:0000313" key="10">
    <source>
        <dbReference type="Proteomes" id="UP001432322"/>
    </source>
</evidence>
<proteinExistence type="predicted"/>
<feature type="transmembrane region" description="Helical" evidence="8">
    <location>
        <begin position="88"/>
        <end position="110"/>
    </location>
</feature>
<evidence type="ECO:0000256" key="4">
    <source>
        <dbReference type="ARBA" id="ARBA00022989"/>
    </source>
</evidence>
<evidence type="ECO:0000256" key="5">
    <source>
        <dbReference type="ARBA" id="ARBA00023040"/>
    </source>
</evidence>
<keyword evidence="4 8" id="KW-1133">Transmembrane helix</keyword>
<dbReference type="GO" id="GO:0005886">
    <property type="term" value="C:plasma membrane"/>
    <property type="evidence" value="ECO:0007669"/>
    <property type="project" value="UniProtKB-SubCell"/>
</dbReference>
<dbReference type="EMBL" id="BTSY01000003">
    <property type="protein sequence ID" value="GMT20724.1"/>
    <property type="molecule type" value="Genomic_DNA"/>
</dbReference>
<evidence type="ECO:0000256" key="7">
    <source>
        <dbReference type="ARBA" id="ARBA00023224"/>
    </source>
</evidence>
<sequence length="302" mass="33424">MLYTISSCHSFDPLFDASYALCTFNHTTDGCQLLEDLRRVRHFSSSPLMICPLILATIALTSNVIYLLLKYMVWKREERRFQKRDIFLIQRCAISIITICMLYISVYVWISDGIHYTSSAVFLVLSSANFLYIGGTKVAQSLLLYTAVVHPLFYSTVLTVEHCIYIDIVISAIALFQGTLDGLSSAGLLFPSKSIIDCAIDSCQYPLNIAVIMLRLLGFVMITASYCVIMAMRSLRINLLIILLPAVPLMGMLLSLALDPLFNVTSDSKIASLLSSYGIGSVRRSRSTASHLSGRSLNGLAA</sequence>
<feature type="transmembrane region" description="Helical" evidence="8">
    <location>
        <begin position="239"/>
        <end position="258"/>
    </location>
</feature>